<dbReference type="PROSITE" id="PS51462">
    <property type="entry name" value="NUDIX"/>
    <property type="match status" value="1"/>
</dbReference>
<dbReference type="Proteomes" id="UP000813444">
    <property type="component" value="Unassembled WGS sequence"/>
</dbReference>
<feature type="domain" description="Nudix hydrolase" evidence="3">
    <location>
        <begin position="6"/>
        <end position="148"/>
    </location>
</feature>
<dbReference type="Gene3D" id="3.40.50.10470">
    <property type="entry name" value="Translation initiation factor eif-2b, domain 2"/>
    <property type="match status" value="1"/>
</dbReference>
<dbReference type="Pfam" id="PF01008">
    <property type="entry name" value="IF-2B"/>
    <property type="match status" value="1"/>
</dbReference>
<name>A0A8K0T0K7_9HYPO</name>
<dbReference type="GO" id="GO:0046523">
    <property type="term" value="F:S-methyl-5-thioribose-1-phosphate isomerase activity"/>
    <property type="evidence" value="ECO:0007669"/>
    <property type="project" value="TreeGrafter"/>
</dbReference>
<evidence type="ECO:0000313" key="4">
    <source>
        <dbReference type="EMBL" id="KAH7323096.1"/>
    </source>
</evidence>
<protein>
    <recommendedName>
        <fullName evidence="3">Nudix hydrolase domain-containing protein</fullName>
    </recommendedName>
</protein>
<keyword evidence="5" id="KW-1185">Reference proteome</keyword>
<evidence type="ECO:0000256" key="1">
    <source>
        <dbReference type="ARBA" id="ARBA00007251"/>
    </source>
</evidence>
<organism evidence="4 5">
    <name type="scientific">Stachybotrys elegans</name>
    <dbReference type="NCBI Taxonomy" id="80388"/>
    <lineage>
        <taxon>Eukaryota</taxon>
        <taxon>Fungi</taxon>
        <taxon>Dikarya</taxon>
        <taxon>Ascomycota</taxon>
        <taxon>Pezizomycotina</taxon>
        <taxon>Sordariomycetes</taxon>
        <taxon>Hypocreomycetidae</taxon>
        <taxon>Hypocreales</taxon>
        <taxon>Stachybotryaceae</taxon>
        <taxon>Stachybotrys</taxon>
    </lineage>
</organism>
<gene>
    <name evidence="4" type="ORF">B0I35DRAFT_349729</name>
</gene>
<dbReference type="Gene3D" id="3.90.79.10">
    <property type="entry name" value="Nucleoside Triphosphate Pyrophosphohydrolase"/>
    <property type="match status" value="1"/>
</dbReference>
<dbReference type="OrthoDB" id="206213at2759"/>
<dbReference type="InterPro" id="IPR000649">
    <property type="entry name" value="IF-2B-related"/>
</dbReference>
<comment type="similarity">
    <text evidence="1 2">Belongs to the eIF-2B alpha/beta/delta subunits family.</text>
</comment>
<dbReference type="SUPFAM" id="SSF55811">
    <property type="entry name" value="Nudix"/>
    <property type="match status" value="1"/>
</dbReference>
<reference evidence="4" key="1">
    <citation type="journal article" date="2021" name="Nat. Commun.">
        <title>Genetic determinants of endophytism in the Arabidopsis root mycobiome.</title>
        <authorList>
            <person name="Mesny F."/>
            <person name="Miyauchi S."/>
            <person name="Thiergart T."/>
            <person name="Pickel B."/>
            <person name="Atanasova L."/>
            <person name="Karlsson M."/>
            <person name="Huettel B."/>
            <person name="Barry K.W."/>
            <person name="Haridas S."/>
            <person name="Chen C."/>
            <person name="Bauer D."/>
            <person name="Andreopoulos W."/>
            <person name="Pangilinan J."/>
            <person name="LaButti K."/>
            <person name="Riley R."/>
            <person name="Lipzen A."/>
            <person name="Clum A."/>
            <person name="Drula E."/>
            <person name="Henrissat B."/>
            <person name="Kohler A."/>
            <person name="Grigoriev I.V."/>
            <person name="Martin F.M."/>
            <person name="Hacquard S."/>
        </authorList>
    </citation>
    <scope>NUCLEOTIDE SEQUENCE</scope>
    <source>
        <strain evidence="4">MPI-CAGE-CH-0235</strain>
    </source>
</reference>
<evidence type="ECO:0000313" key="5">
    <source>
        <dbReference type="Proteomes" id="UP000813444"/>
    </source>
</evidence>
<dbReference type="PANTHER" id="PTHR43475:SF3">
    <property type="entry name" value="TRANSLATION INITIATION FACTOR EIF-2B SUBUNIT FAMILY PROTEIN (AFU_ORTHOLOGUE AFUA_2G14290)"/>
    <property type="match status" value="1"/>
</dbReference>
<dbReference type="InterPro" id="IPR000086">
    <property type="entry name" value="NUDIX_hydrolase_dom"/>
</dbReference>
<dbReference type="EMBL" id="JAGPNK010000004">
    <property type="protein sequence ID" value="KAH7323096.1"/>
    <property type="molecule type" value="Genomic_DNA"/>
</dbReference>
<accession>A0A8K0T0K7</accession>
<evidence type="ECO:0000256" key="2">
    <source>
        <dbReference type="RuleBase" id="RU003814"/>
    </source>
</evidence>
<dbReference type="Pfam" id="PF00293">
    <property type="entry name" value="NUDIX"/>
    <property type="match status" value="1"/>
</dbReference>
<dbReference type="SUPFAM" id="SSF100950">
    <property type="entry name" value="NagB/RpiA/CoA transferase-like"/>
    <property type="match status" value="1"/>
</dbReference>
<comment type="caution">
    <text evidence="4">The sequence shown here is derived from an EMBL/GenBank/DDBJ whole genome shotgun (WGS) entry which is preliminary data.</text>
</comment>
<dbReference type="InterPro" id="IPR042529">
    <property type="entry name" value="IF_2B-like_C"/>
</dbReference>
<dbReference type="InterPro" id="IPR015797">
    <property type="entry name" value="NUDIX_hydrolase-like_dom_sf"/>
</dbReference>
<proteinExistence type="inferred from homology"/>
<dbReference type="InterPro" id="IPR037171">
    <property type="entry name" value="NagB/RpiA_transferase-like"/>
</dbReference>
<dbReference type="AlphaFoldDB" id="A0A8K0T0K7"/>
<evidence type="ECO:0000259" key="3">
    <source>
        <dbReference type="PROSITE" id="PS51462"/>
    </source>
</evidence>
<sequence length="497" mass="55130">MADDIQDRAVAGTFLFRFPNDDVTQPPKIALFRRSDKVSTYPNKYSLVSGSIESSDPSPLAAALRELHEETALAPPSVRLFRTGKPYSFVDPSVRRHWTINPFAFLLTSAAGPIAIDWEHDSYTWFQPQDVVDNEDVFVPRLRESLRRVWFDFDLGPDAAAALTRGLKALQDDHESGARQLASKAVRVFIDVIARLDQSSQQTWWFNVRLAAWHLWKNGREAMGASILSAMLTSLSIIEARLPPATSDALPQGFSDDVLAGIKHFSEERHDVSSRVASSFAAFIRDTFPNQTTLKILTLSYSSTISASLQNLAQQPSTLTLDIRVLESRPLFEGVALARTIADTIALNTPHSPSRVTVYTDACAAVAASDVDMVLIGADLLDRDGRVSNKTGSLPAVLAARHVSPRARIVALADRDKVLPFDPPLHAEENDPRELVEAWGRPRNSPGRVAVRNVYFEWVPENLVDSYVTEEGVMSTEGIQQWADHLRKRADGFFTDL</sequence>
<dbReference type="PANTHER" id="PTHR43475">
    <property type="entry name" value="METHYLTHIORIBOSE-1-PHOSPHATE ISOMERASE"/>
    <property type="match status" value="1"/>
</dbReference>
<dbReference type="GO" id="GO:0019509">
    <property type="term" value="P:L-methionine salvage from methylthioadenosine"/>
    <property type="evidence" value="ECO:0007669"/>
    <property type="project" value="TreeGrafter"/>
</dbReference>